<dbReference type="InterPro" id="IPR027417">
    <property type="entry name" value="P-loop_NTPase"/>
</dbReference>
<keyword evidence="5 11" id="KW-0378">Hydrolase</keyword>
<organism evidence="16 17">
    <name type="scientific">Piedraia hortae CBS 480.64</name>
    <dbReference type="NCBI Taxonomy" id="1314780"/>
    <lineage>
        <taxon>Eukaryota</taxon>
        <taxon>Fungi</taxon>
        <taxon>Dikarya</taxon>
        <taxon>Ascomycota</taxon>
        <taxon>Pezizomycotina</taxon>
        <taxon>Dothideomycetes</taxon>
        <taxon>Dothideomycetidae</taxon>
        <taxon>Capnodiales</taxon>
        <taxon>Piedraiaceae</taxon>
        <taxon>Piedraia</taxon>
    </lineage>
</organism>
<dbReference type="Gene3D" id="3.40.50.300">
    <property type="entry name" value="P-loop containing nucleotide triphosphate hydrolases"/>
    <property type="match status" value="2"/>
</dbReference>
<reference evidence="16" key="1">
    <citation type="journal article" date="2020" name="Stud. Mycol.">
        <title>101 Dothideomycetes genomes: a test case for predicting lifestyles and emergence of pathogens.</title>
        <authorList>
            <person name="Haridas S."/>
            <person name="Albert R."/>
            <person name="Binder M."/>
            <person name="Bloem J."/>
            <person name="Labutti K."/>
            <person name="Salamov A."/>
            <person name="Andreopoulos B."/>
            <person name="Baker S."/>
            <person name="Barry K."/>
            <person name="Bills G."/>
            <person name="Bluhm B."/>
            <person name="Cannon C."/>
            <person name="Castanera R."/>
            <person name="Culley D."/>
            <person name="Daum C."/>
            <person name="Ezra D."/>
            <person name="Gonzalez J."/>
            <person name="Henrissat B."/>
            <person name="Kuo A."/>
            <person name="Liang C."/>
            <person name="Lipzen A."/>
            <person name="Lutzoni F."/>
            <person name="Magnuson J."/>
            <person name="Mondo S."/>
            <person name="Nolan M."/>
            <person name="Ohm R."/>
            <person name="Pangilinan J."/>
            <person name="Park H.-J."/>
            <person name="Ramirez L."/>
            <person name="Alfaro M."/>
            <person name="Sun H."/>
            <person name="Tritt A."/>
            <person name="Yoshinaga Y."/>
            <person name="Zwiers L.-H."/>
            <person name="Turgeon B."/>
            <person name="Goodwin S."/>
            <person name="Spatafora J."/>
            <person name="Crous P."/>
            <person name="Grigoriev I."/>
        </authorList>
    </citation>
    <scope>NUCLEOTIDE SEQUENCE</scope>
    <source>
        <strain evidence="16">CBS 480.64</strain>
    </source>
</reference>
<dbReference type="InterPro" id="IPR014014">
    <property type="entry name" value="RNA_helicase_DEAD_Q_motif"/>
</dbReference>
<dbReference type="SMART" id="SM00487">
    <property type="entry name" value="DEXDc"/>
    <property type="match status" value="1"/>
</dbReference>
<evidence type="ECO:0000259" key="13">
    <source>
        <dbReference type="PROSITE" id="PS51192"/>
    </source>
</evidence>
<feature type="compositionally biased region" description="Basic and acidic residues" evidence="12">
    <location>
        <begin position="513"/>
        <end position="528"/>
    </location>
</feature>
<evidence type="ECO:0000256" key="12">
    <source>
        <dbReference type="SAM" id="MobiDB-lite"/>
    </source>
</evidence>
<dbReference type="GO" id="GO:0005524">
    <property type="term" value="F:ATP binding"/>
    <property type="evidence" value="ECO:0007669"/>
    <property type="project" value="UniProtKB-UniRule"/>
</dbReference>
<dbReference type="PANTHER" id="PTHR24031">
    <property type="entry name" value="RNA HELICASE"/>
    <property type="match status" value="1"/>
</dbReference>
<dbReference type="SUPFAM" id="SSF52540">
    <property type="entry name" value="P-loop containing nucleoside triphosphate hydrolases"/>
    <property type="match status" value="2"/>
</dbReference>
<dbReference type="SMART" id="SM01178">
    <property type="entry name" value="DUF4217"/>
    <property type="match status" value="1"/>
</dbReference>
<dbReference type="GO" id="GO:0003723">
    <property type="term" value="F:RNA binding"/>
    <property type="evidence" value="ECO:0007669"/>
    <property type="project" value="UniProtKB-UniRule"/>
</dbReference>
<dbReference type="InterPro" id="IPR014001">
    <property type="entry name" value="Helicase_ATP-bd"/>
</dbReference>
<evidence type="ECO:0000256" key="2">
    <source>
        <dbReference type="ARBA" id="ARBA00022517"/>
    </source>
</evidence>
<comment type="catalytic activity">
    <reaction evidence="11">
        <text>ATP + H2O = ADP + phosphate + H(+)</text>
        <dbReference type="Rhea" id="RHEA:13065"/>
        <dbReference type="ChEBI" id="CHEBI:15377"/>
        <dbReference type="ChEBI" id="CHEBI:15378"/>
        <dbReference type="ChEBI" id="CHEBI:30616"/>
        <dbReference type="ChEBI" id="CHEBI:43474"/>
        <dbReference type="ChEBI" id="CHEBI:456216"/>
        <dbReference type="EC" id="3.6.4.13"/>
    </reaction>
</comment>
<evidence type="ECO:0000256" key="11">
    <source>
        <dbReference type="RuleBase" id="RU365068"/>
    </source>
</evidence>
<feature type="domain" description="Helicase ATP-binding" evidence="13">
    <location>
        <begin position="34"/>
        <end position="233"/>
    </location>
</feature>
<dbReference type="GO" id="GO:0003724">
    <property type="term" value="F:RNA helicase activity"/>
    <property type="evidence" value="ECO:0007669"/>
    <property type="project" value="UniProtKB-EC"/>
</dbReference>
<dbReference type="OrthoDB" id="422663at2759"/>
<feature type="short sequence motif" description="Q motif" evidence="10">
    <location>
        <begin position="1"/>
        <end position="30"/>
    </location>
</feature>
<comment type="function">
    <text evidence="11">RNA helicase.</text>
</comment>
<dbReference type="Pfam" id="PF00270">
    <property type="entry name" value="DEAD"/>
    <property type="match status" value="1"/>
</dbReference>
<sequence>MTFTDLGISAPLTHHLVSSMNITSPTSIQEKAIKHLCTSHRDTFIQAQTGSGKTLAYLLPLIQNLATLARTIKETQGSFNRASGLFAVILTPTRELSTQISSVLDTLLHCYHYLVSGIVIGGERKKSEKARLRRGVNILVATPGRLLDHINNTQVLDISRVRWLVLDEGDRLMELGFERDISRIVGLMGLRATKKQDPIPGLPERRMTVLVSATMERDVERLSSLTLKGPAFLSSEGCEREEKEKPSVPAQLRQSYAIVPAKQRLVALAALLKQTFSQSVPKKVIVFFGCADSVAFYFSLLARTPPGSSNTNTSHAPSKFLNETEIFKLYGTLPQPVRSTTLEKFTSLPRGVLFSTDIASRGLDVPNVDLVVEFDPAFAYEDHIHRVGRTARAGRNGQAILFLMPGCEENYTSLLETSTTNLRRQSAEGLLSRGFGTNWEAAATEFQLECERWVLKGEERLELARRGFKSHVRAYATHVGPERGFFDLREMHLGHVAKGFALREAPGRIGGRRCRDTGERRDGRDASRGKSANGKNADAPRGTKRKGERRDEQDDGTVDVEAGRKRMLERAKAMMIDQKDGYNIA</sequence>
<keyword evidence="17" id="KW-1185">Reference proteome</keyword>
<evidence type="ECO:0000259" key="15">
    <source>
        <dbReference type="PROSITE" id="PS51195"/>
    </source>
</evidence>
<dbReference type="PROSITE" id="PS51194">
    <property type="entry name" value="HELICASE_CTER"/>
    <property type="match status" value="1"/>
</dbReference>
<comment type="domain">
    <text evidence="11">The Q motif is unique to and characteristic of the DEAD box family of RNA helicases and controls ATP binding and hydrolysis.</text>
</comment>
<keyword evidence="4 11" id="KW-0547">Nucleotide-binding</keyword>
<evidence type="ECO:0000313" key="17">
    <source>
        <dbReference type="Proteomes" id="UP000799421"/>
    </source>
</evidence>
<dbReference type="Pfam" id="PF13959">
    <property type="entry name" value="CTE_SPB4"/>
    <property type="match status" value="1"/>
</dbReference>
<feature type="domain" description="Helicase C-terminal" evidence="14">
    <location>
        <begin position="271"/>
        <end position="438"/>
    </location>
</feature>
<dbReference type="EMBL" id="MU005970">
    <property type="protein sequence ID" value="KAF2861754.1"/>
    <property type="molecule type" value="Genomic_DNA"/>
</dbReference>
<evidence type="ECO:0000256" key="6">
    <source>
        <dbReference type="ARBA" id="ARBA00022806"/>
    </source>
</evidence>
<keyword evidence="9" id="KW-0539">Nucleus</keyword>
<dbReference type="Pfam" id="PF00271">
    <property type="entry name" value="Helicase_C"/>
    <property type="match status" value="1"/>
</dbReference>
<dbReference type="InterPro" id="IPR025313">
    <property type="entry name" value="SPB4-like_CTE"/>
</dbReference>
<evidence type="ECO:0000256" key="4">
    <source>
        <dbReference type="ARBA" id="ARBA00022741"/>
    </source>
</evidence>
<evidence type="ECO:0000259" key="14">
    <source>
        <dbReference type="PROSITE" id="PS51194"/>
    </source>
</evidence>
<dbReference type="PROSITE" id="PS51192">
    <property type="entry name" value="HELICASE_ATP_BIND_1"/>
    <property type="match status" value="1"/>
</dbReference>
<keyword evidence="7 11" id="KW-0067">ATP-binding</keyword>
<feature type="domain" description="DEAD-box RNA helicase Q" evidence="15">
    <location>
        <begin position="1"/>
        <end position="30"/>
    </location>
</feature>
<dbReference type="InterPro" id="IPR011545">
    <property type="entry name" value="DEAD/DEAH_box_helicase_dom"/>
</dbReference>
<dbReference type="CDD" id="cd17949">
    <property type="entry name" value="DEADc_DDX31"/>
    <property type="match status" value="1"/>
</dbReference>
<dbReference type="Proteomes" id="UP000799421">
    <property type="component" value="Unassembled WGS sequence"/>
</dbReference>
<keyword evidence="6 11" id="KW-0347">Helicase</keyword>
<evidence type="ECO:0000256" key="8">
    <source>
        <dbReference type="ARBA" id="ARBA00022884"/>
    </source>
</evidence>
<comment type="subcellular location">
    <subcellularLocation>
        <location evidence="1">Nucleus</location>
        <location evidence="1">Nucleolus</location>
    </subcellularLocation>
</comment>
<dbReference type="GO" id="GO:0006364">
    <property type="term" value="P:rRNA processing"/>
    <property type="evidence" value="ECO:0007669"/>
    <property type="project" value="UniProtKB-KW"/>
</dbReference>
<accession>A0A6A7C2Q3</accession>
<keyword evidence="8 11" id="KW-0694">RNA-binding</keyword>
<name>A0A6A7C2Q3_9PEZI</name>
<dbReference type="CDD" id="cd18787">
    <property type="entry name" value="SF2_C_DEAD"/>
    <property type="match status" value="1"/>
</dbReference>
<evidence type="ECO:0000256" key="5">
    <source>
        <dbReference type="ARBA" id="ARBA00022801"/>
    </source>
</evidence>
<protein>
    <recommendedName>
        <fullName evidence="11">ATP-dependent RNA helicase</fullName>
        <ecNumber evidence="11">3.6.4.13</ecNumber>
    </recommendedName>
</protein>
<comment type="similarity">
    <text evidence="11">Belongs to the DEAD box helicase family.</text>
</comment>
<feature type="region of interest" description="Disordered" evidence="12">
    <location>
        <begin position="508"/>
        <end position="564"/>
    </location>
</feature>
<dbReference type="PROSITE" id="PS51195">
    <property type="entry name" value="Q_MOTIF"/>
    <property type="match status" value="1"/>
</dbReference>
<dbReference type="AlphaFoldDB" id="A0A6A7C2Q3"/>
<dbReference type="InterPro" id="IPR001650">
    <property type="entry name" value="Helicase_C-like"/>
</dbReference>
<evidence type="ECO:0000256" key="10">
    <source>
        <dbReference type="PROSITE-ProRule" id="PRU00552"/>
    </source>
</evidence>
<evidence type="ECO:0000256" key="9">
    <source>
        <dbReference type="ARBA" id="ARBA00023242"/>
    </source>
</evidence>
<evidence type="ECO:0000313" key="16">
    <source>
        <dbReference type="EMBL" id="KAF2861754.1"/>
    </source>
</evidence>
<proteinExistence type="inferred from homology"/>
<evidence type="ECO:0000256" key="3">
    <source>
        <dbReference type="ARBA" id="ARBA00022552"/>
    </source>
</evidence>
<keyword evidence="2" id="KW-0690">Ribosome biogenesis</keyword>
<gene>
    <name evidence="16" type="ORF">K470DRAFT_256603</name>
</gene>
<dbReference type="EC" id="3.6.4.13" evidence="11"/>
<dbReference type="GO" id="GO:0016787">
    <property type="term" value="F:hydrolase activity"/>
    <property type="evidence" value="ECO:0007669"/>
    <property type="project" value="UniProtKB-KW"/>
</dbReference>
<evidence type="ECO:0000256" key="1">
    <source>
        <dbReference type="ARBA" id="ARBA00004604"/>
    </source>
</evidence>
<dbReference type="SMART" id="SM00490">
    <property type="entry name" value="HELICc"/>
    <property type="match status" value="1"/>
</dbReference>
<keyword evidence="3" id="KW-0698">rRNA processing</keyword>
<evidence type="ECO:0000256" key="7">
    <source>
        <dbReference type="ARBA" id="ARBA00022840"/>
    </source>
</evidence>
<dbReference type="GO" id="GO:0005730">
    <property type="term" value="C:nucleolus"/>
    <property type="evidence" value="ECO:0007669"/>
    <property type="project" value="UniProtKB-SubCell"/>
</dbReference>